<feature type="compositionally biased region" description="Polar residues" evidence="1">
    <location>
        <begin position="1"/>
        <end position="12"/>
    </location>
</feature>
<organism evidence="2 3">
    <name type="scientific">Laccaria amethystina LaAM-08-1</name>
    <dbReference type="NCBI Taxonomy" id="1095629"/>
    <lineage>
        <taxon>Eukaryota</taxon>
        <taxon>Fungi</taxon>
        <taxon>Dikarya</taxon>
        <taxon>Basidiomycota</taxon>
        <taxon>Agaricomycotina</taxon>
        <taxon>Agaricomycetes</taxon>
        <taxon>Agaricomycetidae</taxon>
        <taxon>Agaricales</taxon>
        <taxon>Agaricineae</taxon>
        <taxon>Hydnangiaceae</taxon>
        <taxon>Laccaria</taxon>
    </lineage>
</organism>
<sequence length="95" mass="10626">MTFGQLSPQHLKTTLGDPADVQRKPPSPTRQSELLVYSHLPKTSHLPLPASDSIQILPSALLPDWQRKTRGFSSISSHAVVNRWKSQGWWGNIES</sequence>
<accession>A0A0C9X5I3</accession>
<evidence type="ECO:0000313" key="3">
    <source>
        <dbReference type="Proteomes" id="UP000054477"/>
    </source>
</evidence>
<dbReference type="EMBL" id="KN838876">
    <property type="protein sequence ID" value="KIJ92906.1"/>
    <property type="molecule type" value="Genomic_DNA"/>
</dbReference>
<dbReference type="AlphaFoldDB" id="A0A0C9X5I3"/>
<proteinExistence type="predicted"/>
<gene>
    <name evidence="2" type="ORF">K443DRAFT_684907</name>
</gene>
<dbReference type="Proteomes" id="UP000054477">
    <property type="component" value="Unassembled WGS sequence"/>
</dbReference>
<keyword evidence="3" id="KW-1185">Reference proteome</keyword>
<reference evidence="2 3" key="1">
    <citation type="submission" date="2014-04" db="EMBL/GenBank/DDBJ databases">
        <authorList>
            <consortium name="DOE Joint Genome Institute"/>
            <person name="Kuo A."/>
            <person name="Kohler A."/>
            <person name="Nagy L.G."/>
            <person name="Floudas D."/>
            <person name="Copeland A."/>
            <person name="Barry K.W."/>
            <person name="Cichocki N."/>
            <person name="Veneault-Fourrey C."/>
            <person name="LaButti K."/>
            <person name="Lindquist E.A."/>
            <person name="Lipzen A."/>
            <person name="Lundell T."/>
            <person name="Morin E."/>
            <person name="Murat C."/>
            <person name="Sun H."/>
            <person name="Tunlid A."/>
            <person name="Henrissat B."/>
            <person name="Grigoriev I.V."/>
            <person name="Hibbett D.S."/>
            <person name="Martin F."/>
            <person name="Nordberg H.P."/>
            <person name="Cantor M.N."/>
            <person name="Hua S.X."/>
        </authorList>
    </citation>
    <scope>NUCLEOTIDE SEQUENCE [LARGE SCALE GENOMIC DNA]</scope>
    <source>
        <strain evidence="2 3">LaAM-08-1</strain>
    </source>
</reference>
<protein>
    <submittedName>
        <fullName evidence="2">Unplaced genomic scaffold K443scaffold_341, whole genome shotgun sequence</fullName>
    </submittedName>
</protein>
<name>A0A0C9X5I3_9AGAR</name>
<dbReference type="HOGENOM" id="CLU_2373124_0_0_1"/>
<evidence type="ECO:0000256" key="1">
    <source>
        <dbReference type="SAM" id="MobiDB-lite"/>
    </source>
</evidence>
<feature type="region of interest" description="Disordered" evidence="1">
    <location>
        <begin position="1"/>
        <end position="31"/>
    </location>
</feature>
<evidence type="ECO:0000313" key="2">
    <source>
        <dbReference type="EMBL" id="KIJ92906.1"/>
    </source>
</evidence>
<reference evidence="3" key="2">
    <citation type="submission" date="2015-01" db="EMBL/GenBank/DDBJ databases">
        <title>Evolutionary Origins and Diversification of the Mycorrhizal Mutualists.</title>
        <authorList>
            <consortium name="DOE Joint Genome Institute"/>
            <consortium name="Mycorrhizal Genomics Consortium"/>
            <person name="Kohler A."/>
            <person name="Kuo A."/>
            <person name="Nagy L.G."/>
            <person name="Floudas D."/>
            <person name="Copeland A."/>
            <person name="Barry K.W."/>
            <person name="Cichocki N."/>
            <person name="Veneault-Fourrey C."/>
            <person name="LaButti K."/>
            <person name="Lindquist E.A."/>
            <person name="Lipzen A."/>
            <person name="Lundell T."/>
            <person name="Morin E."/>
            <person name="Murat C."/>
            <person name="Riley R."/>
            <person name="Ohm R."/>
            <person name="Sun H."/>
            <person name="Tunlid A."/>
            <person name="Henrissat B."/>
            <person name="Grigoriev I.V."/>
            <person name="Hibbett D.S."/>
            <person name="Martin F."/>
        </authorList>
    </citation>
    <scope>NUCLEOTIDE SEQUENCE [LARGE SCALE GENOMIC DNA]</scope>
    <source>
        <strain evidence="3">LaAM-08-1</strain>
    </source>
</reference>